<dbReference type="Gene3D" id="3.40.960.10">
    <property type="entry name" value="VSR Endonuclease"/>
    <property type="match status" value="1"/>
</dbReference>
<dbReference type="Proteomes" id="UP000309061">
    <property type="component" value="Chromosome"/>
</dbReference>
<dbReference type="PANTHER" id="PTHR38590">
    <property type="entry name" value="BLL0828 PROTEIN"/>
    <property type="match status" value="1"/>
</dbReference>
<dbReference type="CDD" id="cd01038">
    <property type="entry name" value="Endonuclease_DUF559"/>
    <property type="match status" value="1"/>
</dbReference>
<gene>
    <name evidence="2" type="ORF">H2LOC_008315</name>
</gene>
<dbReference type="InterPro" id="IPR047216">
    <property type="entry name" value="Endonuclease_DUF559_bact"/>
</dbReference>
<evidence type="ECO:0000313" key="3">
    <source>
        <dbReference type="Proteomes" id="UP000309061"/>
    </source>
</evidence>
<keyword evidence="3" id="KW-1185">Reference proteome</keyword>
<dbReference type="Pfam" id="PF04480">
    <property type="entry name" value="DUF559"/>
    <property type="match status" value="1"/>
</dbReference>
<name>A0A6B8KBD3_9HYPH</name>
<dbReference type="SUPFAM" id="SSF52980">
    <property type="entry name" value="Restriction endonuclease-like"/>
    <property type="match status" value="1"/>
</dbReference>
<dbReference type="PANTHER" id="PTHR38590:SF1">
    <property type="entry name" value="BLL0828 PROTEIN"/>
    <property type="match status" value="1"/>
</dbReference>
<reference evidence="2 3" key="1">
    <citation type="submission" date="2019-11" db="EMBL/GenBank/DDBJ databases">
        <title>The genome sequence of Methylocystis heyeri.</title>
        <authorList>
            <person name="Oshkin I.Y."/>
            <person name="Miroshnikov K."/>
            <person name="Dedysh S.N."/>
        </authorList>
    </citation>
    <scope>NUCLEOTIDE SEQUENCE [LARGE SCALE GENOMIC DNA]</scope>
    <source>
        <strain evidence="2 3">H2</strain>
    </source>
</reference>
<accession>A0A6B8KBD3</accession>
<dbReference type="KEGG" id="mhey:H2LOC_008315"/>
<dbReference type="InterPro" id="IPR011335">
    <property type="entry name" value="Restrct_endonuc-II-like"/>
</dbReference>
<evidence type="ECO:0000259" key="1">
    <source>
        <dbReference type="Pfam" id="PF04480"/>
    </source>
</evidence>
<protein>
    <submittedName>
        <fullName evidence="2">DUF559 domain-containing protein</fullName>
    </submittedName>
</protein>
<dbReference type="RefSeq" id="WP_136495975.1">
    <property type="nucleotide sequence ID" value="NZ_CP046052.1"/>
</dbReference>
<dbReference type="AlphaFoldDB" id="A0A6B8KBD3"/>
<dbReference type="OrthoDB" id="9798754at2"/>
<dbReference type="EMBL" id="CP046052">
    <property type="protein sequence ID" value="QGM45704.1"/>
    <property type="molecule type" value="Genomic_DNA"/>
</dbReference>
<proteinExistence type="predicted"/>
<dbReference type="InterPro" id="IPR007569">
    <property type="entry name" value="DUF559"/>
</dbReference>
<organism evidence="2 3">
    <name type="scientific">Methylocystis heyeri</name>
    <dbReference type="NCBI Taxonomy" id="391905"/>
    <lineage>
        <taxon>Bacteria</taxon>
        <taxon>Pseudomonadati</taxon>
        <taxon>Pseudomonadota</taxon>
        <taxon>Alphaproteobacteria</taxon>
        <taxon>Hyphomicrobiales</taxon>
        <taxon>Methylocystaceae</taxon>
        <taxon>Methylocystis</taxon>
    </lineage>
</organism>
<feature type="domain" description="DUF559" evidence="1">
    <location>
        <begin position="9"/>
        <end position="116"/>
    </location>
</feature>
<sequence>MRGIRLFERNRSRDLRAYQTQAEEKLWRRLRGRQLAGWKFVRQHPIGPYFGDFVCRERKLIVEVDGATHSSDEEIAYDARRTTFLEEAGYRVLRINNIDVSQSLESVCDTILAALERD</sequence>
<evidence type="ECO:0000313" key="2">
    <source>
        <dbReference type="EMBL" id="QGM45704.1"/>
    </source>
</evidence>